<protein>
    <recommendedName>
        <fullName evidence="9">NAD(P)H-hydrate epimerase</fullName>
        <ecNumber evidence="9">5.1.99.6</ecNumber>
    </recommendedName>
    <alternativeName>
        <fullName evidence="9">NAD(P)HX epimerase</fullName>
    </alternativeName>
</protein>
<comment type="cofactor">
    <cofactor evidence="9">
        <name>K(+)</name>
        <dbReference type="ChEBI" id="CHEBI:29103"/>
    </cofactor>
    <text evidence="9">Binds 1 potassium ion per subunit.</text>
</comment>
<dbReference type="FunFam" id="2.30.110.10:FF:000005">
    <property type="entry name" value="NAD(P)H-hydrate epimerase"/>
    <property type="match status" value="1"/>
</dbReference>
<feature type="binding site" evidence="9">
    <location>
        <position position="302"/>
    </location>
    <ligand>
        <name>(6S)-NADPHX</name>
        <dbReference type="ChEBI" id="CHEBI:64076"/>
    </ligand>
</feature>
<dbReference type="InParanoid" id="A0A7I4D2Z9"/>
<feature type="domain" description="YjeF N-terminal" evidence="11">
    <location>
        <begin position="145"/>
        <end position="361"/>
    </location>
</feature>
<dbReference type="PROSITE" id="PS51385">
    <property type="entry name" value="YJEF_N"/>
    <property type="match status" value="1"/>
</dbReference>
<evidence type="ECO:0000256" key="9">
    <source>
        <dbReference type="HAMAP-Rule" id="MF_03159"/>
    </source>
</evidence>
<dbReference type="GO" id="GO:0005829">
    <property type="term" value="C:cytosol"/>
    <property type="evidence" value="ECO:0007669"/>
    <property type="project" value="EnsemblPlants"/>
</dbReference>
<dbReference type="InterPro" id="IPR036652">
    <property type="entry name" value="YjeF_N_dom_sf"/>
</dbReference>
<dbReference type="GO" id="GO:0052856">
    <property type="term" value="F:NAD(P)HX epimerase activity"/>
    <property type="evidence" value="ECO:0007669"/>
    <property type="project" value="UniProtKB-UniRule"/>
</dbReference>
<comment type="similarity">
    <text evidence="9">Belongs to the NnrE/AIBP family.</text>
</comment>
<gene>
    <name evidence="12" type="primary">LOC112279055</name>
</gene>
<dbReference type="NCBIfam" id="TIGR00197">
    <property type="entry name" value="yjeF_nterm"/>
    <property type="match status" value="1"/>
</dbReference>
<dbReference type="InterPro" id="IPR012349">
    <property type="entry name" value="Split_barrel_FMN-bd"/>
</dbReference>
<dbReference type="InterPro" id="IPR019740">
    <property type="entry name" value="Pyridox_Oxase_CS"/>
</dbReference>
<comment type="subunit">
    <text evidence="4">Homodimer.</text>
</comment>
<dbReference type="NCBIfam" id="TIGR00558">
    <property type="entry name" value="pdxH"/>
    <property type="match status" value="1"/>
</dbReference>
<dbReference type="GO" id="GO:0019674">
    <property type="term" value="P:NAD+ metabolic process"/>
    <property type="evidence" value="ECO:0007669"/>
    <property type="project" value="EnsemblPlants"/>
</dbReference>
<dbReference type="PROSITE" id="PS01064">
    <property type="entry name" value="PYRIDOX_OXIDASE"/>
    <property type="match status" value="1"/>
</dbReference>
<keyword evidence="6" id="KW-0288">FMN</keyword>
<evidence type="ECO:0000256" key="4">
    <source>
        <dbReference type="ARBA" id="ARBA00011738"/>
    </source>
</evidence>
<dbReference type="Gramene" id="Pp3c2_19610V3.3">
    <property type="protein sequence ID" value="Pp3c2_19610V3.3"/>
    <property type="gene ID" value="Pp3c2_19610"/>
</dbReference>
<dbReference type="SUPFAM" id="SSF64153">
    <property type="entry name" value="YjeF N-terminal domain-like"/>
    <property type="match status" value="1"/>
</dbReference>
<comment type="pathway">
    <text evidence="2">Cofactor metabolism; pyridoxal 5'-phosphate salvage; pyridoxal 5'-phosphate from pyridoxamine 5'-phosphate: step 1/1.</text>
</comment>
<dbReference type="GO" id="GO:0010181">
    <property type="term" value="F:FMN binding"/>
    <property type="evidence" value="ECO:0007669"/>
    <property type="project" value="InterPro"/>
</dbReference>
<dbReference type="PANTHER" id="PTHR10851:SF0">
    <property type="entry name" value="PYRIDOXINE-5'-PHOSPHATE OXIDASE"/>
    <property type="match status" value="1"/>
</dbReference>
<evidence type="ECO:0000256" key="2">
    <source>
        <dbReference type="ARBA" id="ARBA00004738"/>
    </source>
</evidence>
<dbReference type="GO" id="GO:0008615">
    <property type="term" value="P:pyridoxine biosynthetic process"/>
    <property type="evidence" value="ECO:0007669"/>
    <property type="project" value="UniProtKB-KW"/>
</dbReference>
<feature type="binding site" evidence="9">
    <location>
        <position position="196"/>
    </location>
    <ligand>
        <name>K(+)</name>
        <dbReference type="ChEBI" id="CHEBI:29103"/>
    </ligand>
</feature>
<dbReference type="Proteomes" id="UP000006727">
    <property type="component" value="Chromosome 2"/>
</dbReference>
<evidence type="ECO:0000256" key="1">
    <source>
        <dbReference type="ARBA" id="ARBA00001917"/>
    </source>
</evidence>
<dbReference type="Pfam" id="PF10590">
    <property type="entry name" value="PNP_phzG_C"/>
    <property type="match status" value="1"/>
</dbReference>
<dbReference type="GO" id="GO:0006739">
    <property type="term" value="P:NADP+ metabolic process"/>
    <property type="evidence" value="ECO:0007669"/>
    <property type="project" value="EnsemblPlants"/>
</dbReference>
<comment type="catalytic activity">
    <reaction evidence="9">
        <text>(6R)-NADPHX = (6S)-NADPHX</text>
        <dbReference type="Rhea" id="RHEA:32227"/>
        <dbReference type="ChEBI" id="CHEBI:64076"/>
        <dbReference type="ChEBI" id="CHEBI:64077"/>
        <dbReference type="EC" id="5.1.99.6"/>
    </reaction>
</comment>
<comment type="function">
    <text evidence="9">Catalyzes the epimerization of the S- and R-forms of NAD(P)HX, a damaged form of NAD(P)H that is a result of enzymatic or heat-dependent hydration. This is a prerequisite for the S-specific NAD(P)H-hydrate dehydratase to allow the repair of both epimers of NAD(P)HX.</text>
</comment>
<evidence type="ECO:0000256" key="8">
    <source>
        <dbReference type="ARBA" id="ARBA00023096"/>
    </source>
</evidence>
<evidence type="ECO:0000256" key="6">
    <source>
        <dbReference type="ARBA" id="ARBA00022643"/>
    </source>
</evidence>
<reference evidence="12" key="3">
    <citation type="submission" date="2020-12" db="UniProtKB">
        <authorList>
            <consortium name="EnsemblPlants"/>
        </authorList>
    </citation>
    <scope>IDENTIFICATION</scope>
</reference>
<reference evidence="12 13" key="2">
    <citation type="journal article" date="2018" name="Plant J.">
        <title>The Physcomitrella patens chromosome-scale assembly reveals moss genome structure and evolution.</title>
        <authorList>
            <person name="Lang D."/>
            <person name="Ullrich K.K."/>
            <person name="Murat F."/>
            <person name="Fuchs J."/>
            <person name="Jenkins J."/>
            <person name="Haas F.B."/>
            <person name="Piednoel M."/>
            <person name="Gundlach H."/>
            <person name="Van Bel M."/>
            <person name="Meyberg R."/>
            <person name="Vives C."/>
            <person name="Morata J."/>
            <person name="Symeonidi A."/>
            <person name="Hiss M."/>
            <person name="Muchero W."/>
            <person name="Kamisugi Y."/>
            <person name="Saleh O."/>
            <person name="Blanc G."/>
            <person name="Decker E.L."/>
            <person name="van Gessel N."/>
            <person name="Grimwood J."/>
            <person name="Hayes R.D."/>
            <person name="Graham S.W."/>
            <person name="Gunter L.E."/>
            <person name="McDaniel S.F."/>
            <person name="Hoernstein S.N.W."/>
            <person name="Larsson A."/>
            <person name="Li F.W."/>
            <person name="Perroud P.F."/>
            <person name="Phillips J."/>
            <person name="Ranjan P."/>
            <person name="Rokshar D.S."/>
            <person name="Rothfels C.J."/>
            <person name="Schneider L."/>
            <person name="Shu S."/>
            <person name="Stevenson D.W."/>
            <person name="Thummler F."/>
            <person name="Tillich M."/>
            <person name="Villarreal Aguilar J.C."/>
            <person name="Widiez T."/>
            <person name="Wong G.K."/>
            <person name="Wymore A."/>
            <person name="Zhang Y."/>
            <person name="Zimmer A.D."/>
            <person name="Quatrano R.S."/>
            <person name="Mayer K.F.X."/>
            <person name="Goodstein D."/>
            <person name="Casacuberta J.M."/>
            <person name="Vandepoele K."/>
            <person name="Reski R."/>
            <person name="Cuming A.C."/>
            <person name="Tuskan G.A."/>
            <person name="Maumus F."/>
            <person name="Salse J."/>
            <person name="Schmutz J."/>
            <person name="Rensing S.A."/>
        </authorList>
    </citation>
    <scope>NUCLEOTIDE SEQUENCE [LARGE SCALE GENOMIC DNA]</scope>
    <source>
        <strain evidence="12 13">cv. Gransden 2004</strain>
    </source>
</reference>
<dbReference type="GO" id="GO:0005739">
    <property type="term" value="C:mitochondrion"/>
    <property type="evidence" value="ECO:0007669"/>
    <property type="project" value="EnsemblPlants"/>
</dbReference>
<dbReference type="InterPro" id="IPR000659">
    <property type="entry name" value="Pyridox_Oxase"/>
</dbReference>
<keyword evidence="7" id="KW-0560">Oxidoreductase</keyword>
<proteinExistence type="inferred from homology"/>
<dbReference type="Pfam" id="PF01243">
    <property type="entry name" value="PNPOx_N"/>
    <property type="match status" value="1"/>
</dbReference>
<dbReference type="EC" id="5.1.99.6" evidence="9"/>
<keyword evidence="9" id="KW-0630">Potassium</keyword>
<dbReference type="PANTHER" id="PTHR10851">
    <property type="entry name" value="PYRIDOXINE-5-PHOSPHATE OXIDASE"/>
    <property type="match status" value="1"/>
</dbReference>
<evidence type="ECO:0000256" key="5">
    <source>
        <dbReference type="ARBA" id="ARBA00022630"/>
    </source>
</evidence>
<keyword evidence="8" id="KW-0664">Pyridoxine biosynthesis</keyword>
<dbReference type="AlphaFoldDB" id="A0A7I4D2Z9"/>
<sequence>MAMPIARCLPRLLPNWNHQLHFSRAPVKNGSCWKSIKNFRFGVGQGEAELGRAFTSQALQSIQASPLFDNSRYPFAEANRTNLQFLKHQGSPFCKRASALSNYRRCATASSTGIAEQASSQGENQMASSTPHNDESISYLSQAEASAIDELLMGELGFSIDQLMELAGLSVASAVSEVYEANHYRRVLIICGPGNNGGDGLVAARHLCHFGYKPTICYPKRTNKPLYQGLVTQLESLKIPFVLPEELPSKLKDQFDLVIDAMFGFSFHGIPRPPFDSLLRKLVAPNGKKAEEVGVPPIVSVDIPSGWHVENGDTEGTCLRPDMLVSLTAPKLCAKMFKGAHHYVGGRFVPPAIVEKFSVRLPSYPGHSMCVRISPTESQPVDIAALRLNYVGFELLEESAKKDPFEQFKTWFDEAVSRKVSEPNAMTLATASENGQPSARLVLLKALDERGFVWYTNYDSRKAAELKANPKACLVFFWEPLHRSVRIEGSVEMVSSEESDSYFHSRPRGSQIGALVSAQSSVIPGRHVLDKANEELNAEYADGKFIPRPAHWGGFRLIPEMIEFWQGRESRLHDRLRYTREGDSNGQKTWKIDRLSP</sequence>
<comment type="pathway">
    <text evidence="3">Cofactor metabolism; pyridoxal 5'-phosphate salvage; pyridoxal 5'-phosphate from pyridoxine 5'-phosphate: step 1/1.</text>
</comment>
<reference evidence="12 13" key="1">
    <citation type="journal article" date="2008" name="Science">
        <title>The Physcomitrella genome reveals evolutionary insights into the conquest of land by plants.</title>
        <authorList>
            <person name="Rensing S."/>
            <person name="Lang D."/>
            <person name="Zimmer A."/>
            <person name="Terry A."/>
            <person name="Salamov A."/>
            <person name="Shapiro H."/>
            <person name="Nishiyama T."/>
            <person name="Perroud P.-F."/>
            <person name="Lindquist E."/>
            <person name="Kamisugi Y."/>
            <person name="Tanahashi T."/>
            <person name="Sakakibara K."/>
            <person name="Fujita T."/>
            <person name="Oishi K."/>
            <person name="Shin-I T."/>
            <person name="Kuroki Y."/>
            <person name="Toyoda A."/>
            <person name="Suzuki Y."/>
            <person name="Hashimoto A."/>
            <person name="Yamaguchi K."/>
            <person name="Sugano A."/>
            <person name="Kohara Y."/>
            <person name="Fujiyama A."/>
            <person name="Anterola A."/>
            <person name="Aoki S."/>
            <person name="Ashton N."/>
            <person name="Barbazuk W.B."/>
            <person name="Barker E."/>
            <person name="Bennetzen J."/>
            <person name="Bezanilla M."/>
            <person name="Blankenship R."/>
            <person name="Cho S.H."/>
            <person name="Dutcher S."/>
            <person name="Estelle M."/>
            <person name="Fawcett J.A."/>
            <person name="Gundlach H."/>
            <person name="Hanada K."/>
            <person name="Heyl A."/>
            <person name="Hicks K.A."/>
            <person name="Hugh J."/>
            <person name="Lohr M."/>
            <person name="Mayer K."/>
            <person name="Melkozernov A."/>
            <person name="Murata T."/>
            <person name="Nelson D."/>
            <person name="Pils B."/>
            <person name="Prigge M."/>
            <person name="Reiss B."/>
            <person name="Renner T."/>
            <person name="Rombauts S."/>
            <person name="Rushton P."/>
            <person name="Sanderfoot A."/>
            <person name="Schween G."/>
            <person name="Shiu S.-H."/>
            <person name="Stueber K."/>
            <person name="Theodoulou F.L."/>
            <person name="Tu H."/>
            <person name="Van de Peer Y."/>
            <person name="Verrier P.J."/>
            <person name="Waters E."/>
            <person name="Wood A."/>
            <person name="Yang L."/>
            <person name="Cove D."/>
            <person name="Cuming A."/>
            <person name="Hasebe M."/>
            <person name="Lucas S."/>
            <person name="Mishler D.B."/>
            <person name="Reski R."/>
            <person name="Grigoriev I."/>
            <person name="Quatrano R.S."/>
            <person name="Boore J.L."/>
        </authorList>
    </citation>
    <scope>NUCLEOTIDE SEQUENCE [LARGE SCALE GENOMIC DNA]</scope>
    <source>
        <strain evidence="12 13">cv. Gransden 2004</strain>
    </source>
</reference>
<dbReference type="GO" id="GO:0009507">
    <property type="term" value="C:chloroplast"/>
    <property type="evidence" value="ECO:0007669"/>
    <property type="project" value="EnsemblPlants"/>
</dbReference>
<dbReference type="EnsemblPlants" id="Pp3c2_19610V3.3">
    <property type="protein sequence ID" value="Pp3c2_19610V3.3"/>
    <property type="gene ID" value="Pp3c2_19610"/>
</dbReference>
<dbReference type="InterPro" id="IPR004443">
    <property type="entry name" value="YjeF_N_dom"/>
</dbReference>
<dbReference type="FunCoup" id="A0A7I4D2Z9">
    <property type="interactions" value="1474"/>
</dbReference>
<evidence type="ECO:0000313" key="12">
    <source>
        <dbReference type="EnsemblPlants" id="Pp3c2_19610V3.3"/>
    </source>
</evidence>
<evidence type="ECO:0000259" key="11">
    <source>
        <dbReference type="PROSITE" id="PS51385"/>
    </source>
</evidence>
<evidence type="ECO:0000313" key="13">
    <source>
        <dbReference type="Proteomes" id="UP000006727"/>
    </source>
</evidence>
<name>A0A7I4D2Z9_PHYPA</name>
<keyword evidence="13" id="KW-1185">Reference proteome</keyword>
<dbReference type="Pfam" id="PF03853">
    <property type="entry name" value="YjeF_N"/>
    <property type="match status" value="1"/>
</dbReference>
<dbReference type="OMA" id="DPFDQFR"/>
<dbReference type="InterPro" id="IPR019576">
    <property type="entry name" value="Pyridoxamine_oxidase_dimer_C"/>
</dbReference>
<keyword evidence="9" id="KW-0520">NAD</keyword>
<dbReference type="RefSeq" id="XP_024368889.1">
    <property type="nucleotide sequence ID" value="XM_024513121.2"/>
</dbReference>
<dbReference type="UniPathway" id="UPA01068">
    <property type="reaction ID" value="UER00304"/>
</dbReference>
<evidence type="ECO:0000256" key="10">
    <source>
        <dbReference type="SAM" id="MobiDB-lite"/>
    </source>
</evidence>
<feature type="binding site" evidence="9">
    <location>
        <position position="260"/>
    </location>
    <ligand>
        <name>K(+)</name>
        <dbReference type="ChEBI" id="CHEBI:29103"/>
    </ligand>
</feature>
<dbReference type="GO" id="GO:0004733">
    <property type="term" value="F:pyridoxamine phosphate oxidase activity"/>
    <property type="evidence" value="ECO:0007669"/>
    <property type="project" value="EnsemblPlants"/>
</dbReference>
<dbReference type="FunFam" id="3.40.50.10260:FF:000006">
    <property type="entry name" value="NAD(P)H-hydrate epimerase"/>
    <property type="match status" value="1"/>
</dbReference>
<dbReference type="OrthoDB" id="10064708at2759"/>
<feature type="region of interest" description="Disordered" evidence="10">
    <location>
        <begin position="114"/>
        <end position="135"/>
    </location>
</feature>
<accession>A0A7I4D2Z9</accession>
<dbReference type="InterPro" id="IPR011576">
    <property type="entry name" value="Pyridox_Oxase_N"/>
</dbReference>
<keyword evidence="9" id="KW-0479">Metal-binding</keyword>
<dbReference type="Gene3D" id="2.30.110.10">
    <property type="entry name" value="Electron Transport, Fmn-binding Protein, Chain A"/>
    <property type="match status" value="1"/>
</dbReference>
<dbReference type="Gene3D" id="3.40.50.10260">
    <property type="entry name" value="YjeF N-terminal domain"/>
    <property type="match status" value="1"/>
</dbReference>
<keyword evidence="9" id="KW-0413">Isomerase</keyword>
<evidence type="ECO:0000256" key="7">
    <source>
        <dbReference type="ARBA" id="ARBA00023002"/>
    </source>
</evidence>
<organism evidence="12 13">
    <name type="scientific">Physcomitrium patens</name>
    <name type="common">Spreading-leaved earth moss</name>
    <name type="synonym">Physcomitrella patens</name>
    <dbReference type="NCBI Taxonomy" id="3218"/>
    <lineage>
        <taxon>Eukaryota</taxon>
        <taxon>Viridiplantae</taxon>
        <taxon>Streptophyta</taxon>
        <taxon>Embryophyta</taxon>
        <taxon>Bryophyta</taxon>
        <taxon>Bryophytina</taxon>
        <taxon>Bryopsida</taxon>
        <taxon>Funariidae</taxon>
        <taxon>Funariales</taxon>
        <taxon>Funariaceae</taxon>
        <taxon>Physcomitrium</taxon>
    </lineage>
</organism>
<dbReference type="HAMAP" id="MF_01966">
    <property type="entry name" value="NADHX_epimerase"/>
    <property type="match status" value="1"/>
</dbReference>
<dbReference type="GO" id="GO:0046872">
    <property type="term" value="F:metal ion binding"/>
    <property type="evidence" value="ECO:0007669"/>
    <property type="project" value="UniProtKB-KW"/>
</dbReference>
<feature type="binding site" evidence="9">
    <location>
        <begin position="195"/>
        <end position="199"/>
    </location>
    <ligand>
        <name>(6S)-NADPHX</name>
        <dbReference type="ChEBI" id="CHEBI:64076"/>
    </ligand>
</feature>
<dbReference type="NCBIfam" id="NF004231">
    <property type="entry name" value="PRK05679.1"/>
    <property type="match status" value="1"/>
</dbReference>
<keyword evidence="5" id="KW-0285">Flavoprotein</keyword>
<dbReference type="SUPFAM" id="SSF50475">
    <property type="entry name" value="FMN-binding split barrel"/>
    <property type="match status" value="1"/>
</dbReference>
<dbReference type="HAMAP" id="MF_01629">
    <property type="entry name" value="PdxH"/>
    <property type="match status" value="1"/>
</dbReference>
<feature type="binding site" evidence="9">
    <location>
        <begin position="264"/>
        <end position="270"/>
    </location>
    <ligand>
        <name>(6S)-NADPHX</name>
        <dbReference type="ChEBI" id="CHEBI:64076"/>
    </ligand>
</feature>
<feature type="binding site" evidence="9">
    <location>
        <position position="305"/>
    </location>
    <ligand>
        <name>K(+)</name>
        <dbReference type="ChEBI" id="CHEBI:29103"/>
    </ligand>
</feature>
<dbReference type="KEGG" id="ppp:112279055"/>
<evidence type="ECO:0000256" key="3">
    <source>
        <dbReference type="ARBA" id="ARBA00005037"/>
    </source>
</evidence>
<dbReference type="EMBL" id="ABEU02000002">
    <property type="status" value="NOT_ANNOTATED_CDS"/>
    <property type="molecule type" value="Genomic_DNA"/>
</dbReference>
<comment type="catalytic activity">
    <reaction evidence="9">
        <text>(6R)-NADHX = (6S)-NADHX</text>
        <dbReference type="Rhea" id="RHEA:32215"/>
        <dbReference type="ChEBI" id="CHEBI:64074"/>
        <dbReference type="ChEBI" id="CHEBI:64075"/>
        <dbReference type="EC" id="5.1.99.6"/>
    </reaction>
</comment>
<keyword evidence="9" id="KW-0547">Nucleotide-binding</keyword>
<comment type="caution">
    <text evidence="9">Lacks conserved residue(s) required for the propagation of feature annotation.</text>
</comment>
<dbReference type="GeneID" id="112279055"/>
<comment type="cofactor">
    <cofactor evidence="1">
        <name>FMN</name>
        <dbReference type="ChEBI" id="CHEBI:58210"/>
    </cofactor>
</comment>